<proteinExistence type="predicted"/>
<dbReference type="InterPro" id="IPR010444">
    <property type="entry name" value="Phage_lambda_Kil"/>
</dbReference>
<gene>
    <name evidence="1" type="ORF">FBBNIHIM_04215</name>
</gene>
<comment type="caution">
    <text evidence="1">The sequence shown here is derived from an EMBL/GenBank/DDBJ whole genome shotgun (WGS) entry which is preliminary data.</text>
</comment>
<dbReference type="Proteomes" id="UP001152651">
    <property type="component" value="Unassembled WGS sequence"/>
</dbReference>
<protein>
    <submittedName>
        <fullName evidence="1">Host cell division inhibitory peptide Kil</fullName>
    </submittedName>
</protein>
<keyword evidence="2" id="KW-1185">Reference proteome</keyword>
<dbReference type="Pfam" id="PF06301">
    <property type="entry name" value="Lambda_Kil"/>
    <property type="match status" value="1"/>
</dbReference>
<name>A0ABM9F5G0_9ENTR</name>
<dbReference type="GO" id="GO:0051301">
    <property type="term" value="P:cell division"/>
    <property type="evidence" value="ECO:0007669"/>
    <property type="project" value="UniProtKB-KW"/>
</dbReference>
<reference evidence="1" key="1">
    <citation type="submission" date="2022-05" db="EMBL/GenBank/DDBJ databases">
        <authorList>
            <person name="Blom J."/>
        </authorList>
    </citation>
    <scope>NUCLEOTIDE SEQUENCE</scope>
    <source>
        <strain evidence="1">Type strain: CPO20170097</strain>
    </source>
</reference>
<organism evidence="1 2">
    <name type="scientific">Pseudocitrobacter vendiensis</name>
    <dbReference type="NCBI Taxonomy" id="2488306"/>
    <lineage>
        <taxon>Bacteria</taxon>
        <taxon>Pseudomonadati</taxon>
        <taxon>Pseudomonadota</taxon>
        <taxon>Gammaproteobacteria</taxon>
        <taxon>Enterobacterales</taxon>
        <taxon>Enterobacteriaceae</taxon>
        <taxon>Pseudocitrobacter</taxon>
    </lineage>
</organism>
<accession>A0ABM9F5G0</accession>
<dbReference type="RefSeq" id="WP_097511217.1">
    <property type="nucleotide sequence ID" value="NZ_CALSBS010000002.1"/>
</dbReference>
<dbReference type="EMBL" id="CALSBS010000002">
    <property type="protein sequence ID" value="CAH6636018.1"/>
    <property type="molecule type" value="Genomic_DNA"/>
</dbReference>
<evidence type="ECO:0000313" key="2">
    <source>
        <dbReference type="Proteomes" id="UP001152651"/>
    </source>
</evidence>
<keyword evidence="1" id="KW-0132">Cell division</keyword>
<evidence type="ECO:0000313" key="1">
    <source>
        <dbReference type="EMBL" id="CAH6636018.1"/>
    </source>
</evidence>
<keyword evidence="1" id="KW-0131">Cell cycle</keyword>
<sequence length="50" mass="5585">MNINHYMLQAAQSKAAIALFLSDGNMWLAAVEDMKKAAGMPWYRGRNLAN</sequence>